<dbReference type="EMBL" id="VDMD01000028">
    <property type="protein sequence ID" value="TRM59325.1"/>
    <property type="molecule type" value="Genomic_DNA"/>
</dbReference>
<sequence length="624" mass="70688">MFIECPLVGPMRIIGLRNTYRNAALCPLRIEKIVLRARRPSAATTMAPSISSFDSRKQLSDIDMELLGLTTGTAVPDPGRTRAVLVKLDVLTRRGRPFGDFVGGPPLRKSGEPPIHPHSIAVSAANLGQFGSLCMNLHELPGDGPLPPLRVWRFLFSHVPIVLDWVGFIHPMNGNIRADSETDGNSFVCTVVTTVLQGITMPDLYKANLETDQMRNFLPRTPFAVYVSDLWVNLFRYVSKPAEETVALAVKLLHTTMYRILQPTVNVHIPEPVDSVVSQETRSNPRRLSRIIARYAAELEGPDHNKDAGPLLFHIAVSLTTLPGLAVRACPRDTVRTLAKTLGNDADSNCWTVTTMGLCYFETLWRMSNNHRIVEWSINDGIFDVFLRTLMSRHSGAADPLGEVAHTFHDNLVYWRVLYAFHKKHHHEIPMLRPLAKQFPVLNNLVIAYEERSIVLQAARNEWTEMRQRCSYHQCQHHTEGTLLRQCSCRGAWYCSLNCQRKHWGEWHHKRCAAMDANNHGKTTPRDLHFIALLCVTHLRKNKDSILADILALDPSHRHLLSIGVNLQSPTIMHMVGIFQDRVPEETWLGMIYASWREGGEERTAPMQRAINLDDWEEKVELPL</sequence>
<comment type="caution">
    <text evidence="6">The sequence shown here is derived from an EMBL/GenBank/DDBJ whole genome shotgun (WGS) entry which is preliminary data.</text>
</comment>
<evidence type="ECO:0000256" key="1">
    <source>
        <dbReference type="ARBA" id="ARBA00022723"/>
    </source>
</evidence>
<dbReference type="AlphaFoldDB" id="A0A550C3E7"/>
<reference evidence="6 7" key="1">
    <citation type="journal article" date="2019" name="New Phytol.">
        <title>Comparative genomics reveals unique wood-decay strategies and fruiting body development in the Schizophyllaceae.</title>
        <authorList>
            <person name="Almasi E."/>
            <person name="Sahu N."/>
            <person name="Krizsan K."/>
            <person name="Balint B."/>
            <person name="Kovacs G.M."/>
            <person name="Kiss B."/>
            <person name="Cseklye J."/>
            <person name="Drula E."/>
            <person name="Henrissat B."/>
            <person name="Nagy I."/>
            <person name="Chovatia M."/>
            <person name="Adam C."/>
            <person name="LaButti K."/>
            <person name="Lipzen A."/>
            <person name="Riley R."/>
            <person name="Grigoriev I.V."/>
            <person name="Nagy L.G."/>
        </authorList>
    </citation>
    <scope>NUCLEOTIDE SEQUENCE [LARGE SCALE GENOMIC DNA]</scope>
    <source>
        <strain evidence="6 7">NL-1724</strain>
    </source>
</reference>
<evidence type="ECO:0000259" key="5">
    <source>
        <dbReference type="PROSITE" id="PS50865"/>
    </source>
</evidence>
<dbReference type="GO" id="GO:0008270">
    <property type="term" value="F:zinc ion binding"/>
    <property type="evidence" value="ECO:0007669"/>
    <property type="project" value="UniProtKB-KW"/>
</dbReference>
<gene>
    <name evidence="6" type="ORF">BD626DRAFT_153150</name>
</gene>
<name>A0A550C3E7_9AGAR</name>
<dbReference type="PROSITE" id="PS50865">
    <property type="entry name" value="ZF_MYND_2"/>
    <property type="match status" value="1"/>
</dbReference>
<dbReference type="Proteomes" id="UP000320762">
    <property type="component" value="Unassembled WGS sequence"/>
</dbReference>
<protein>
    <recommendedName>
        <fullName evidence="5">MYND-type domain-containing protein</fullName>
    </recommendedName>
</protein>
<keyword evidence="1" id="KW-0479">Metal-binding</keyword>
<dbReference type="InterPro" id="IPR002893">
    <property type="entry name" value="Znf_MYND"/>
</dbReference>
<accession>A0A550C3E7</accession>
<feature type="domain" description="MYND-type" evidence="5">
    <location>
        <begin position="472"/>
        <end position="512"/>
    </location>
</feature>
<dbReference type="OrthoDB" id="5231159at2759"/>
<evidence type="ECO:0000256" key="2">
    <source>
        <dbReference type="ARBA" id="ARBA00022771"/>
    </source>
</evidence>
<proteinExistence type="predicted"/>
<organism evidence="6 7">
    <name type="scientific">Schizophyllum amplum</name>
    <dbReference type="NCBI Taxonomy" id="97359"/>
    <lineage>
        <taxon>Eukaryota</taxon>
        <taxon>Fungi</taxon>
        <taxon>Dikarya</taxon>
        <taxon>Basidiomycota</taxon>
        <taxon>Agaricomycotina</taxon>
        <taxon>Agaricomycetes</taxon>
        <taxon>Agaricomycetidae</taxon>
        <taxon>Agaricales</taxon>
        <taxon>Schizophyllaceae</taxon>
        <taxon>Schizophyllum</taxon>
    </lineage>
</organism>
<dbReference type="Gene3D" id="1.10.220.160">
    <property type="match status" value="1"/>
</dbReference>
<evidence type="ECO:0000256" key="4">
    <source>
        <dbReference type="PROSITE-ProRule" id="PRU00134"/>
    </source>
</evidence>
<evidence type="ECO:0000313" key="6">
    <source>
        <dbReference type="EMBL" id="TRM59325.1"/>
    </source>
</evidence>
<dbReference type="Gene3D" id="6.10.140.2220">
    <property type="match status" value="1"/>
</dbReference>
<keyword evidence="7" id="KW-1185">Reference proteome</keyword>
<evidence type="ECO:0000313" key="7">
    <source>
        <dbReference type="Proteomes" id="UP000320762"/>
    </source>
</evidence>
<keyword evidence="3" id="KW-0862">Zinc</keyword>
<keyword evidence="2 4" id="KW-0863">Zinc-finger</keyword>
<evidence type="ECO:0000256" key="3">
    <source>
        <dbReference type="ARBA" id="ARBA00022833"/>
    </source>
</evidence>